<organism evidence="3 4">
    <name type="scientific">Streptomyces fagopyri</name>
    <dbReference type="NCBI Taxonomy" id="2662397"/>
    <lineage>
        <taxon>Bacteria</taxon>
        <taxon>Bacillati</taxon>
        <taxon>Actinomycetota</taxon>
        <taxon>Actinomycetes</taxon>
        <taxon>Kitasatosporales</taxon>
        <taxon>Streptomycetaceae</taxon>
        <taxon>Streptomyces</taxon>
    </lineage>
</organism>
<proteinExistence type="predicted"/>
<dbReference type="Proteomes" id="UP000326179">
    <property type="component" value="Chromosome"/>
</dbReference>
<keyword evidence="1" id="KW-0175">Coiled coil</keyword>
<evidence type="ECO:0000313" key="4">
    <source>
        <dbReference type="Proteomes" id="UP000326179"/>
    </source>
</evidence>
<dbReference type="KEGG" id="sfy:GFH48_37235"/>
<dbReference type="EMBL" id="CP045643">
    <property type="protein sequence ID" value="QFZ78191.1"/>
    <property type="molecule type" value="Genomic_DNA"/>
</dbReference>
<feature type="region of interest" description="Disordered" evidence="2">
    <location>
        <begin position="1"/>
        <end position="23"/>
    </location>
</feature>
<evidence type="ECO:0000313" key="3">
    <source>
        <dbReference type="EMBL" id="QFZ78191.1"/>
    </source>
</evidence>
<name>A0A5Q0LMI5_9ACTN</name>
<reference evidence="3 4" key="1">
    <citation type="submission" date="2019-10" db="EMBL/GenBank/DDBJ databases">
        <title>A novel species.</title>
        <authorList>
            <person name="Gao J."/>
        </authorList>
    </citation>
    <scope>NUCLEOTIDE SEQUENCE [LARGE SCALE GENOMIC DNA]</scope>
    <source>
        <strain evidence="3 4">QMT-28</strain>
    </source>
</reference>
<evidence type="ECO:0000256" key="1">
    <source>
        <dbReference type="SAM" id="Coils"/>
    </source>
</evidence>
<protein>
    <submittedName>
        <fullName evidence="3">Uncharacterized protein</fullName>
    </submittedName>
</protein>
<dbReference type="RefSeq" id="WP_153292369.1">
    <property type="nucleotide sequence ID" value="NZ_CP045643.1"/>
</dbReference>
<feature type="compositionally biased region" description="Basic and acidic residues" evidence="2">
    <location>
        <begin position="1"/>
        <end position="18"/>
    </location>
</feature>
<sequence length="332" mass="37527">MFFSRHKAEPPQDGRDGSAGRAAVGGPRLVEEETAFLIPQSEWKQLAVRLDTLDALETRLRKLEADAVTERAAVRAQTRSEMGEWADRVERRMRGFDTRLRDTLAGFRPLGERLTELTTRHDQVDERTLALESTVADTRRLLDELGEVLDLVRVAQVEERTDLTREDFLVHYELADRLRALYTQRMPDLVQPRLAAERPRDVVRRQAELIRRLCLALFGPEGRDGVGDPDLDELTRITTDTGRVGLDQQHQRLLERVGAEATNLSRAMNESGYASRFDFSVEPATVADPREHALWLSCEAGRPVAFVVCPGYRAADRRLLEPLVFTESGGEG</sequence>
<evidence type="ECO:0000256" key="2">
    <source>
        <dbReference type="SAM" id="MobiDB-lite"/>
    </source>
</evidence>
<keyword evidence="4" id="KW-1185">Reference proteome</keyword>
<gene>
    <name evidence="3" type="ORF">GFH48_37235</name>
</gene>
<accession>A0A5Q0LMI5</accession>
<dbReference type="AlphaFoldDB" id="A0A5Q0LMI5"/>
<feature type="coiled-coil region" evidence="1">
    <location>
        <begin position="46"/>
        <end position="73"/>
    </location>
</feature>